<evidence type="ECO:0000256" key="1">
    <source>
        <dbReference type="SAM" id="MobiDB-lite"/>
    </source>
</evidence>
<feature type="region of interest" description="Disordered" evidence="1">
    <location>
        <begin position="78"/>
        <end position="103"/>
    </location>
</feature>
<dbReference type="Proteomes" id="UP001501565">
    <property type="component" value="Unassembled WGS sequence"/>
</dbReference>
<dbReference type="SUPFAM" id="SSF50494">
    <property type="entry name" value="Trypsin-like serine proteases"/>
    <property type="match status" value="1"/>
</dbReference>
<dbReference type="InterPro" id="IPR009003">
    <property type="entry name" value="Peptidase_S1_PA"/>
</dbReference>
<comment type="caution">
    <text evidence="2">The sequence shown here is derived from an EMBL/GenBank/DDBJ whole genome shotgun (WGS) entry which is preliminary data.</text>
</comment>
<sequence>MSAVLDSNPPGLQKAIEAQERHTQTIMTQPGVVGTAIGLRGDGKASVFILTEGPLVGGLPDSLDGVPVQVRVTGKIYSRHHRTNHEGPGGGDTEDPIDPTTRFDRPVPIGVSTGHPSITAGTYGARVTDGSNVYALSNNHVYANENLASIDDPVIQPGTFDGGASPADDIGTLSDFEPIDFLGNNTMDAAIALSSTVDLGNSTPSDGYGTPKSTTAAATLNMKVKKYGRTTGFTKGQVYLTNATVSVGYDTGVALFVGQIIITPGNFSAPGDSGSLIVVDGGKGRNKGDDRKPVGLLFAGSSTITIASPIDPILTRFGVTVDGD</sequence>
<reference evidence="3" key="1">
    <citation type="journal article" date="2019" name="Int. J. Syst. Evol. Microbiol.">
        <title>The Global Catalogue of Microorganisms (GCM) 10K type strain sequencing project: providing services to taxonomists for standard genome sequencing and annotation.</title>
        <authorList>
            <consortium name="The Broad Institute Genomics Platform"/>
            <consortium name="The Broad Institute Genome Sequencing Center for Infectious Disease"/>
            <person name="Wu L."/>
            <person name="Ma J."/>
        </authorList>
    </citation>
    <scope>NUCLEOTIDE SEQUENCE [LARGE SCALE GENOMIC DNA]</scope>
    <source>
        <strain evidence="3">JCM 17551</strain>
    </source>
</reference>
<dbReference type="RefSeq" id="WP_344800167.1">
    <property type="nucleotide sequence ID" value="NZ_BAABBN010000012.1"/>
</dbReference>
<dbReference type="InterPro" id="IPR043504">
    <property type="entry name" value="Peptidase_S1_PA_chymotrypsin"/>
</dbReference>
<protein>
    <submittedName>
        <fullName evidence="2">Uncharacterized protein</fullName>
    </submittedName>
</protein>
<name>A0ABP7N5Z3_9GAMM</name>
<organism evidence="2 3">
    <name type="scientific">Litoribacillus peritrichatus</name>
    <dbReference type="NCBI Taxonomy" id="718191"/>
    <lineage>
        <taxon>Bacteria</taxon>
        <taxon>Pseudomonadati</taxon>
        <taxon>Pseudomonadota</taxon>
        <taxon>Gammaproteobacteria</taxon>
        <taxon>Oceanospirillales</taxon>
        <taxon>Oceanospirillaceae</taxon>
        <taxon>Litoribacillus</taxon>
    </lineage>
</organism>
<proteinExistence type="predicted"/>
<keyword evidence="3" id="KW-1185">Reference proteome</keyword>
<gene>
    <name evidence="2" type="ORF">GCM10022277_37650</name>
</gene>
<accession>A0ABP7N5Z3</accession>
<evidence type="ECO:0000313" key="2">
    <source>
        <dbReference type="EMBL" id="GAA3937800.1"/>
    </source>
</evidence>
<dbReference type="Gene3D" id="2.40.10.10">
    <property type="entry name" value="Trypsin-like serine proteases"/>
    <property type="match status" value="1"/>
</dbReference>
<evidence type="ECO:0000313" key="3">
    <source>
        <dbReference type="Proteomes" id="UP001501565"/>
    </source>
</evidence>
<dbReference type="EMBL" id="BAABBN010000012">
    <property type="protein sequence ID" value="GAA3937800.1"/>
    <property type="molecule type" value="Genomic_DNA"/>
</dbReference>